<keyword evidence="3" id="KW-1185">Reference proteome</keyword>
<feature type="transmembrane region" description="Helical" evidence="1">
    <location>
        <begin position="47"/>
        <end position="66"/>
    </location>
</feature>
<accession>A0A5N6AM60</accession>
<evidence type="ECO:0000313" key="2">
    <source>
        <dbReference type="EMBL" id="KAB8168698.1"/>
    </source>
</evidence>
<name>A0A5N6AM60_9ACTN</name>
<dbReference type="RefSeq" id="WP_139666476.1">
    <property type="nucleotide sequence ID" value="NZ_VDLY02000003.1"/>
</dbReference>
<sequence length="179" mass="19260">MRSRVRRATILFATVPLLVLATAGCGPSEEERQALEGASDDPASRVFFLITVPVWLLLAVGAHQGLRREGRQYGRSVAARARVLGIETEEYDEGNFYQVVVEFRADPDGLDVTATVPIPDHLRDLLTSGSVLPIRYDPQNPTTIWLLETSAPPAVSGTAVVLLLIAAASLAAGLGFLPR</sequence>
<dbReference type="EMBL" id="VDLY02000003">
    <property type="protein sequence ID" value="KAB8168698.1"/>
    <property type="molecule type" value="Genomic_DNA"/>
</dbReference>
<reference evidence="2" key="1">
    <citation type="submission" date="2019-10" db="EMBL/GenBank/DDBJ databases">
        <title>Nonomuraea sp. nov., isolated from Phyllanthus amarus.</title>
        <authorList>
            <person name="Klykleung N."/>
            <person name="Tanasupawat S."/>
        </authorList>
    </citation>
    <scope>NUCLEOTIDE SEQUENCE [LARGE SCALE GENOMIC DNA]</scope>
    <source>
        <strain evidence="2">3MP-10</strain>
    </source>
</reference>
<evidence type="ECO:0000256" key="1">
    <source>
        <dbReference type="SAM" id="Phobius"/>
    </source>
</evidence>
<organism evidence="2 3">
    <name type="scientific">Streptomyces mimosae</name>
    <dbReference type="NCBI Taxonomy" id="2586635"/>
    <lineage>
        <taxon>Bacteria</taxon>
        <taxon>Bacillati</taxon>
        <taxon>Actinomycetota</taxon>
        <taxon>Actinomycetes</taxon>
        <taxon>Kitasatosporales</taxon>
        <taxon>Streptomycetaceae</taxon>
        <taxon>Streptomyces</taxon>
    </lineage>
</organism>
<keyword evidence="1" id="KW-0472">Membrane</keyword>
<keyword evidence="1" id="KW-1133">Transmembrane helix</keyword>
<gene>
    <name evidence="2" type="ORF">FH607_005545</name>
</gene>
<dbReference type="PROSITE" id="PS51257">
    <property type="entry name" value="PROKAR_LIPOPROTEIN"/>
    <property type="match status" value="1"/>
</dbReference>
<evidence type="ECO:0000313" key="3">
    <source>
        <dbReference type="Proteomes" id="UP000314251"/>
    </source>
</evidence>
<comment type="caution">
    <text evidence="2">The sequence shown here is derived from an EMBL/GenBank/DDBJ whole genome shotgun (WGS) entry which is preliminary data.</text>
</comment>
<keyword evidence="1" id="KW-0812">Transmembrane</keyword>
<dbReference type="AlphaFoldDB" id="A0A5N6AM60"/>
<dbReference type="Proteomes" id="UP000314251">
    <property type="component" value="Unassembled WGS sequence"/>
</dbReference>
<protein>
    <submittedName>
        <fullName evidence="2">DUF3592 domain-containing protein</fullName>
    </submittedName>
</protein>
<feature type="transmembrane region" description="Helical" evidence="1">
    <location>
        <begin position="154"/>
        <end position="177"/>
    </location>
</feature>
<proteinExistence type="predicted"/>